<evidence type="ECO:0000256" key="1">
    <source>
        <dbReference type="SAM" id="MobiDB-lite"/>
    </source>
</evidence>
<proteinExistence type="predicted"/>
<protein>
    <submittedName>
        <fullName evidence="2">Uncharacterized protein</fullName>
    </submittedName>
</protein>
<organism evidence="2">
    <name type="scientific">Cacopsylla melanoneura</name>
    <dbReference type="NCBI Taxonomy" id="428564"/>
    <lineage>
        <taxon>Eukaryota</taxon>
        <taxon>Metazoa</taxon>
        <taxon>Ecdysozoa</taxon>
        <taxon>Arthropoda</taxon>
        <taxon>Hexapoda</taxon>
        <taxon>Insecta</taxon>
        <taxon>Pterygota</taxon>
        <taxon>Neoptera</taxon>
        <taxon>Paraneoptera</taxon>
        <taxon>Hemiptera</taxon>
        <taxon>Sternorrhyncha</taxon>
        <taxon>Psylloidea</taxon>
        <taxon>Psyllidae</taxon>
        <taxon>Psyllinae</taxon>
        <taxon>Cacopsylla</taxon>
    </lineage>
</organism>
<dbReference type="AlphaFoldDB" id="A0A8D8Z3L2"/>
<dbReference type="EMBL" id="HBUF01418325">
    <property type="protein sequence ID" value="CAG6740314.1"/>
    <property type="molecule type" value="Transcribed_RNA"/>
</dbReference>
<reference evidence="2" key="1">
    <citation type="submission" date="2021-05" db="EMBL/GenBank/DDBJ databases">
        <authorList>
            <person name="Alioto T."/>
            <person name="Alioto T."/>
            <person name="Gomez Garrido J."/>
        </authorList>
    </citation>
    <scope>NUCLEOTIDE SEQUENCE</scope>
</reference>
<evidence type="ECO:0000313" key="2">
    <source>
        <dbReference type="EMBL" id="CAG6740314.1"/>
    </source>
</evidence>
<dbReference type="EMBL" id="HBUF01418324">
    <property type="protein sequence ID" value="CAG6740312.1"/>
    <property type="molecule type" value="Transcribed_RNA"/>
</dbReference>
<accession>A0A8D8Z3L2</accession>
<sequence length="188" mass="21263">MENTSFTNDNTLKEQKRKIFKKLNDFKNSAGIYSPQMKADRSVSSQKDVEKVYGPSFATRANAYERNIGSHVNNFIDHLGDPGFGFNARENGYNQHSRFHDSSLRSDSDYNGIPFQTTATVGEVKTSNNVRGENDSDSESDGMKTHDVYRRGGDHHEGITGPVHTYQKTNKHAHFKWGVKHHVGHQYA</sequence>
<name>A0A8D8Z3L2_9HEMI</name>
<feature type="region of interest" description="Disordered" evidence="1">
    <location>
        <begin position="127"/>
        <end position="147"/>
    </location>
</feature>